<name>A0AAV0N817_9ROSI</name>
<accession>A0AAV0N817</accession>
<dbReference type="Proteomes" id="UP001154282">
    <property type="component" value="Unassembled WGS sequence"/>
</dbReference>
<dbReference type="Gene3D" id="3.80.10.10">
    <property type="entry name" value="Ribonuclease Inhibitor"/>
    <property type="match status" value="1"/>
</dbReference>
<gene>
    <name evidence="1" type="ORF">LITE_LOCUS32021</name>
</gene>
<evidence type="ECO:0000313" key="2">
    <source>
        <dbReference type="Proteomes" id="UP001154282"/>
    </source>
</evidence>
<dbReference type="InterPro" id="IPR032675">
    <property type="entry name" value="LRR_dom_sf"/>
</dbReference>
<evidence type="ECO:0000313" key="1">
    <source>
        <dbReference type="EMBL" id="CAI0454572.1"/>
    </source>
</evidence>
<sequence>MGGTIGLMKKLQELDLTEIKCENLTEVLVDIDQLSSLTILKTIRANQDPDDSSSLRKRNDEEELSLARVPTTLKALHTSSKFVNLSELLELQEITVEDCDYGLQIPPADQNNAWWEESKLEVVSLTRTKIVVAKTSTTKLPTSLTSDNPKYGGLKNDSSVKELCVRLSELNSLEQLQLVLCTSLERLILHAAGFKRLKELDIRGCKNLAPRDLSALGAELLNVNIRWPDEECIRYGEGPSFFMDDPLESMCTMQ</sequence>
<dbReference type="AlphaFoldDB" id="A0AAV0N817"/>
<comment type="caution">
    <text evidence="1">The sequence shown here is derived from an EMBL/GenBank/DDBJ whole genome shotgun (WGS) entry which is preliminary data.</text>
</comment>
<dbReference type="EMBL" id="CAMGYJ010000008">
    <property type="protein sequence ID" value="CAI0454572.1"/>
    <property type="molecule type" value="Genomic_DNA"/>
</dbReference>
<proteinExistence type="predicted"/>
<dbReference type="SUPFAM" id="SSF52058">
    <property type="entry name" value="L domain-like"/>
    <property type="match status" value="1"/>
</dbReference>
<reference evidence="1" key="1">
    <citation type="submission" date="2022-08" db="EMBL/GenBank/DDBJ databases">
        <authorList>
            <person name="Gutierrez-Valencia J."/>
        </authorList>
    </citation>
    <scope>NUCLEOTIDE SEQUENCE</scope>
</reference>
<organism evidence="1 2">
    <name type="scientific">Linum tenue</name>
    <dbReference type="NCBI Taxonomy" id="586396"/>
    <lineage>
        <taxon>Eukaryota</taxon>
        <taxon>Viridiplantae</taxon>
        <taxon>Streptophyta</taxon>
        <taxon>Embryophyta</taxon>
        <taxon>Tracheophyta</taxon>
        <taxon>Spermatophyta</taxon>
        <taxon>Magnoliopsida</taxon>
        <taxon>eudicotyledons</taxon>
        <taxon>Gunneridae</taxon>
        <taxon>Pentapetalae</taxon>
        <taxon>rosids</taxon>
        <taxon>fabids</taxon>
        <taxon>Malpighiales</taxon>
        <taxon>Linaceae</taxon>
        <taxon>Linum</taxon>
    </lineage>
</organism>
<keyword evidence="2" id="KW-1185">Reference proteome</keyword>
<protein>
    <submittedName>
        <fullName evidence="1">Uncharacterized protein</fullName>
    </submittedName>
</protein>